<reference evidence="5 6" key="1">
    <citation type="submission" date="2019-02" db="EMBL/GenBank/DDBJ databases">
        <title>Sequencing the genomes of 1000 actinobacteria strains.</title>
        <authorList>
            <person name="Klenk H.-P."/>
        </authorList>
    </citation>
    <scope>NUCLEOTIDE SEQUENCE [LARGE SCALE GENOMIC DNA]</scope>
    <source>
        <strain evidence="5 6">DSM 45779</strain>
    </source>
</reference>
<protein>
    <submittedName>
        <fullName evidence="5">PD-(D/E)XK nuclease superfamily protein</fullName>
    </submittedName>
</protein>
<dbReference type="Pfam" id="PF12705">
    <property type="entry name" value="PDDEXK_1"/>
    <property type="match status" value="1"/>
</dbReference>
<comment type="caution">
    <text evidence="5">The sequence shown here is derived from an EMBL/GenBank/DDBJ whole genome shotgun (WGS) entry which is preliminary data.</text>
</comment>
<dbReference type="InterPro" id="IPR038726">
    <property type="entry name" value="PDDEXK_AddAB-type"/>
</dbReference>
<dbReference type="EMBL" id="SHKL01000001">
    <property type="protein sequence ID" value="RZT84104.1"/>
    <property type="molecule type" value="Genomic_DNA"/>
</dbReference>
<keyword evidence="2" id="KW-0067">ATP-binding</keyword>
<evidence type="ECO:0000256" key="3">
    <source>
        <dbReference type="ARBA" id="ARBA00023204"/>
    </source>
</evidence>
<keyword evidence="3" id="KW-0234">DNA repair</keyword>
<keyword evidence="6" id="KW-1185">Reference proteome</keyword>
<dbReference type="Gene3D" id="3.90.320.10">
    <property type="match status" value="1"/>
</dbReference>
<accession>A0A4Q7USZ7</accession>
<dbReference type="AlphaFoldDB" id="A0A4Q7USZ7"/>
<name>A0A4Q7USZ7_PSEST</name>
<evidence type="ECO:0000313" key="6">
    <source>
        <dbReference type="Proteomes" id="UP000291591"/>
    </source>
</evidence>
<dbReference type="RefSeq" id="WP_423213631.1">
    <property type="nucleotide sequence ID" value="NZ_SHKL01000001.1"/>
</dbReference>
<keyword evidence="2" id="KW-0378">Hydrolase</keyword>
<sequence length="285" mass="30819">MSAGSEQLGFDLLDDAFAAPALHRVTPARLATWDSCPRRFRMLYLDRPAPARGGAWAHTTLGAVVHLALRALFDLPPRSRTPAAAAALVDRNWSDEGFRDAAQIAEYRERAREWLAAVATGPDGDDEPLALERRVVAPVGSLLVEGRVDRIDDRDGRAVIVDYKTGRGVPDDGRARDSQALALYAMATEHVLRRPCRRVELHHVPTGEVAAWEHDDASLRAHRERAEAQAADSAAAAAQLEAGGGPEALFPVRTGPQCGTCTVRRNCPAGRAAVEEPQPWALLAP</sequence>
<dbReference type="InterPro" id="IPR011604">
    <property type="entry name" value="PDDEXK-like_dom_sf"/>
</dbReference>
<proteinExistence type="predicted"/>
<evidence type="ECO:0000259" key="4">
    <source>
        <dbReference type="Pfam" id="PF12705"/>
    </source>
</evidence>
<evidence type="ECO:0000256" key="1">
    <source>
        <dbReference type="ARBA" id="ARBA00022763"/>
    </source>
</evidence>
<dbReference type="Proteomes" id="UP000291591">
    <property type="component" value="Unassembled WGS sequence"/>
</dbReference>
<keyword evidence="2" id="KW-0547">Nucleotide-binding</keyword>
<keyword evidence="2" id="KW-0347">Helicase</keyword>
<dbReference type="GO" id="GO:0004386">
    <property type="term" value="F:helicase activity"/>
    <property type="evidence" value="ECO:0007669"/>
    <property type="project" value="UniProtKB-KW"/>
</dbReference>
<evidence type="ECO:0000313" key="5">
    <source>
        <dbReference type="EMBL" id="RZT84104.1"/>
    </source>
</evidence>
<dbReference type="GO" id="GO:0006281">
    <property type="term" value="P:DNA repair"/>
    <property type="evidence" value="ECO:0007669"/>
    <property type="project" value="UniProtKB-KW"/>
</dbReference>
<feature type="domain" description="PD-(D/E)XK endonuclease-like" evidence="4">
    <location>
        <begin position="24"/>
        <end position="268"/>
    </location>
</feature>
<gene>
    <name evidence="5" type="ORF">EV383_0938</name>
</gene>
<keyword evidence="1" id="KW-0227">DNA damage</keyword>
<evidence type="ECO:0000256" key="2">
    <source>
        <dbReference type="ARBA" id="ARBA00022806"/>
    </source>
</evidence>
<organism evidence="5 6">
    <name type="scientific">Pseudonocardia sediminis</name>
    <dbReference type="NCBI Taxonomy" id="1397368"/>
    <lineage>
        <taxon>Bacteria</taxon>
        <taxon>Bacillati</taxon>
        <taxon>Actinomycetota</taxon>
        <taxon>Actinomycetes</taxon>
        <taxon>Pseudonocardiales</taxon>
        <taxon>Pseudonocardiaceae</taxon>
        <taxon>Pseudonocardia</taxon>
    </lineage>
</organism>